<proteinExistence type="predicted"/>
<evidence type="ECO:0000313" key="1">
    <source>
        <dbReference type="EMBL" id="CAL1588804.1"/>
    </source>
</evidence>
<organism evidence="1 2">
    <name type="scientific">Knipowitschia caucasica</name>
    <name type="common">Caucasian dwarf goby</name>
    <name type="synonym">Pomatoschistus caucasicus</name>
    <dbReference type="NCBI Taxonomy" id="637954"/>
    <lineage>
        <taxon>Eukaryota</taxon>
        <taxon>Metazoa</taxon>
        <taxon>Chordata</taxon>
        <taxon>Craniata</taxon>
        <taxon>Vertebrata</taxon>
        <taxon>Euteleostomi</taxon>
        <taxon>Actinopterygii</taxon>
        <taxon>Neopterygii</taxon>
        <taxon>Teleostei</taxon>
        <taxon>Neoteleostei</taxon>
        <taxon>Acanthomorphata</taxon>
        <taxon>Gobiaria</taxon>
        <taxon>Gobiiformes</taxon>
        <taxon>Gobioidei</taxon>
        <taxon>Gobiidae</taxon>
        <taxon>Gobiinae</taxon>
        <taxon>Knipowitschia</taxon>
    </lineage>
</organism>
<protein>
    <submittedName>
        <fullName evidence="1">Uncharacterized protein</fullName>
    </submittedName>
</protein>
<dbReference type="EMBL" id="OZ035840">
    <property type="protein sequence ID" value="CAL1588804.1"/>
    <property type="molecule type" value="Genomic_DNA"/>
</dbReference>
<gene>
    <name evidence="1" type="ORF">KC01_LOCUS18530</name>
</gene>
<dbReference type="AlphaFoldDB" id="A0AAV2KN54"/>
<dbReference type="Proteomes" id="UP001497482">
    <property type="component" value="Chromosome 18"/>
</dbReference>
<reference evidence="1 2" key="1">
    <citation type="submission" date="2024-04" db="EMBL/GenBank/DDBJ databases">
        <authorList>
            <person name="Waldvogel A.-M."/>
            <person name="Schoenle A."/>
        </authorList>
    </citation>
    <scope>NUCLEOTIDE SEQUENCE [LARGE SCALE GENOMIC DNA]</scope>
</reference>
<evidence type="ECO:0000313" key="2">
    <source>
        <dbReference type="Proteomes" id="UP001497482"/>
    </source>
</evidence>
<name>A0AAV2KN54_KNICA</name>
<sequence length="100" mass="11431">MNSHHHRQHTRVPPPPLILLSLIHPSSSPFLSPLPLPDGRIHRDCPGLRRSWTRAERRASAGKDPVTILHHLKAPLHGLFLSRRVFFFLTMQTPGALYRL</sequence>
<keyword evidence="2" id="KW-1185">Reference proteome</keyword>
<accession>A0AAV2KN54</accession>